<evidence type="ECO:0000256" key="2">
    <source>
        <dbReference type="SAM" id="Phobius"/>
    </source>
</evidence>
<comment type="caution">
    <text evidence="3">The sequence shown here is derived from an EMBL/GenBank/DDBJ whole genome shotgun (WGS) entry which is preliminary data.</text>
</comment>
<keyword evidence="2" id="KW-0812">Transmembrane</keyword>
<dbReference type="EMBL" id="JAHRIN010043150">
    <property type="protein sequence ID" value="MEQ2206671.1"/>
    <property type="molecule type" value="Genomic_DNA"/>
</dbReference>
<keyword evidence="4" id="KW-1185">Reference proteome</keyword>
<evidence type="ECO:0000313" key="4">
    <source>
        <dbReference type="Proteomes" id="UP001434883"/>
    </source>
</evidence>
<feature type="transmembrane region" description="Helical" evidence="2">
    <location>
        <begin position="6"/>
        <end position="25"/>
    </location>
</feature>
<feature type="compositionally biased region" description="Basic residues" evidence="1">
    <location>
        <begin position="103"/>
        <end position="115"/>
    </location>
</feature>
<evidence type="ECO:0000256" key="1">
    <source>
        <dbReference type="SAM" id="MobiDB-lite"/>
    </source>
</evidence>
<organism evidence="3 4">
    <name type="scientific">Xenoophorus captivus</name>
    <dbReference type="NCBI Taxonomy" id="1517983"/>
    <lineage>
        <taxon>Eukaryota</taxon>
        <taxon>Metazoa</taxon>
        <taxon>Chordata</taxon>
        <taxon>Craniata</taxon>
        <taxon>Vertebrata</taxon>
        <taxon>Euteleostomi</taxon>
        <taxon>Actinopterygii</taxon>
        <taxon>Neopterygii</taxon>
        <taxon>Teleostei</taxon>
        <taxon>Neoteleostei</taxon>
        <taxon>Acanthomorphata</taxon>
        <taxon>Ovalentaria</taxon>
        <taxon>Atherinomorphae</taxon>
        <taxon>Cyprinodontiformes</taxon>
        <taxon>Goodeidae</taxon>
        <taxon>Xenoophorus</taxon>
    </lineage>
</organism>
<reference evidence="3 4" key="1">
    <citation type="submission" date="2021-06" db="EMBL/GenBank/DDBJ databases">
        <authorList>
            <person name="Palmer J.M."/>
        </authorList>
    </citation>
    <scope>NUCLEOTIDE SEQUENCE [LARGE SCALE GENOMIC DNA]</scope>
    <source>
        <strain evidence="3 4">XC_2019</strain>
        <tissue evidence="3">Muscle</tissue>
    </source>
</reference>
<proteinExistence type="predicted"/>
<name>A0ABV0REU7_9TELE</name>
<protein>
    <submittedName>
        <fullName evidence="3">Uncharacterized protein</fullName>
    </submittedName>
</protein>
<gene>
    <name evidence="3" type="ORF">XENOCAPTIV_001457</name>
</gene>
<dbReference type="Proteomes" id="UP001434883">
    <property type="component" value="Unassembled WGS sequence"/>
</dbReference>
<evidence type="ECO:0000313" key="3">
    <source>
        <dbReference type="EMBL" id="MEQ2206671.1"/>
    </source>
</evidence>
<sequence length="115" mass="12888">MVGPLQTIITLFFVCNCVSVSLTHITQKDTKLKGAYDSVFLPVDTLQFHIVCRKQNRADIYEAEVGRPLLGNPMLSAAGHHDPLSSLSFPLTHTHTPLLNDKSKRHSNTMTFKRQ</sequence>
<accession>A0ABV0REU7</accession>
<keyword evidence="2" id="KW-1133">Transmembrane helix</keyword>
<keyword evidence="2" id="KW-0472">Membrane</keyword>
<feature type="region of interest" description="Disordered" evidence="1">
    <location>
        <begin position="96"/>
        <end position="115"/>
    </location>
</feature>